<feature type="region of interest" description="Disordered" evidence="8">
    <location>
        <begin position="160"/>
        <end position="180"/>
    </location>
</feature>
<reference evidence="9 10" key="1">
    <citation type="submission" date="2015-09" db="EMBL/GenBank/DDBJ databases">
        <title>Draft genome of the parasitic nematode Teladorsagia circumcincta isolate WARC Sus (inbred).</title>
        <authorList>
            <person name="Mitreva M."/>
        </authorList>
    </citation>
    <scope>NUCLEOTIDE SEQUENCE [LARGE SCALE GENOMIC DNA]</scope>
    <source>
        <strain evidence="9 10">S</strain>
    </source>
</reference>
<dbReference type="InterPro" id="IPR001680">
    <property type="entry name" value="WD40_rpt"/>
</dbReference>
<evidence type="ECO:0000256" key="2">
    <source>
        <dbReference type="ARBA" id="ARBA00021207"/>
    </source>
</evidence>
<keyword evidence="3 7" id="KW-0853">WD repeat</keyword>
<dbReference type="Pfam" id="PF00253">
    <property type="entry name" value="Ribosomal_S14"/>
    <property type="match status" value="1"/>
</dbReference>
<dbReference type="Pfam" id="PF00400">
    <property type="entry name" value="WD40"/>
    <property type="match status" value="2"/>
</dbReference>
<feature type="compositionally biased region" description="Basic and acidic residues" evidence="8">
    <location>
        <begin position="311"/>
        <end position="320"/>
    </location>
</feature>
<feature type="compositionally biased region" description="Pro residues" evidence="8">
    <location>
        <begin position="219"/>
        <end position="232"/>
    </location>
</feature>
<dbReference type="Proteomes" id="UP000230423">
    <property type="component" value="Unassembled WGS sequence"/>
</dbReference>
<dbReference type="SMART" id="SM00320">
    <property type="entry name" value="WD40"/>
    <property type="match status" value="2"/>
</dbReference>
<accession>A0A2G9U7W5</accession>
<feature type="region of interest" description="Disordered" evidence="8">
    <location>
        <begin position="448"/>
        <end position="482"/>
    </location>
</feature>
<evidence type="ECO:0000256" key="8">
    <source>
        <dbReference type="SAM" id="MobiDB-lite"/>
    </source>
</evidence>
<feature type="compositionally biased region" description="Low complexity" evidence="8">
    <location>
        <begin position="199"/>
        <end position="218"/>
    </location>
</feature>
<dbReference type="GO" id="GO:0003735">
    <property type="term" value="F:structural constituent of ribosome"/>
    <property type="evidence" value="ECO:0007669"/>
    <property type="project" value="InterPro"/>
</dbReference>
<protein>
    <recommendedName>
        <fullName evidence="2">WD repeat-containing protein 44</fullName>
    </recommendedName>
</protein>
<evidence type="ECO:0000313" key="10">
    <source>
        <dbReference type="Proteomes" id="UP000230423"/>
    </source>
</evidence>
<dbReference type="EMBL" id="KZ348309">
    <property type="protein sequence ID" value="PIO66367.1"/>
    <property type="molecule type" value="Genomic_DNA"/>
</dbReference>
<proteinExistence type="inferred from homology"/>
<keyword evidence="4" id="KW-0677">Repeat</keyword>
<dbReference type="InterPro" id="IPR015943">
    <property type="entry name" value="WD40/YVTN_repeat-like_dom_sf"/>
</dbReference>
<dbReference type="GO" id="GO:0006412">
    <property type="term" value="P:translation"/>
    <property type="evidence" value="ECO:0007669"/>
    <property type="project" value="InterPro"/>
</dbReference>
<comment type="similarity">
    <text evidence="1">Belongs to the universal ribosomal protein uS14 family.</text>
</comment>
<dbReference type="InterPro" id="IPR001209">
    <property type="entry name" value="Ribosomal_uS14"/>
</dbReference>
<feature type="compositionally biased region" description="Low complexity" evidence="8">
    <location>
        <begin position="299"/>
        <end position="310"/>
    </location>
</feature>
<dbReference type="SUPFAM" id="SSF57716">
    <property type="entry name" value="Glucocorticoid receptor-like (DNA-binding domain)"/>
    <property type="match status" value="1"/>
</dbReference>
<feature type="region of interest" description="Disordered" evidence="8">
    <location>
        <begin position="286"/>
        <end position="332"/>
    </location>
</feature>
<dbReference type="InterPro" id="IPR040324">
    <property type="entry name" value="WDR44/Dgr2"/>
</dbReference>
<dbReference type="PANTHER" id="PTHR14221">
    <property type="entry name" value="WD REPEAT DOMAIN 44"/>
    <property type="match status" value="1"/>
</dbReference>
<dbReference type="InterPro" id="IPR036322">
    <property type="entry name" value="WD40_repeat_dom_sf"/>
</dbReference>
<dbReference type="Gene3D" id="4.10.830.10">
    <property type="entry name" value="30s Ribosomal Protein S14, Chain N"/>
    <property type="match status" value="1"/>
</dbReference>
<feature type="region of interest" description="Disordered" evidence="8">
    <location>
        <begin position="197"/>
        <end position="263"/>
    </location>
</feature>
<dbReference type="AlphaFoldDB" id="A0A2G9U7W5"/>
<name>A0A2G9U7W5_TELCI</name>
<dbReference type="PROSITE" id="PS50082">
    <property type="entry name" value="WD_REPEATS_2"/>
    <property type="match status" value="1"/>
</dbReference>
<dbReference type="PROSITE" id="PS50294">
    <property type="entry name" value="WD_REPEATS_REGION"/>
    <property type="match status" value="1"/>
</dbReference>
<evidence type="ECO:0000256" key="1">
    <source>
        <dbReference type="ARBA" id="ARBA00009083"/>
    </source>
</evidence>
<evidence type="ECO:0000256" key="6">
    <source>
        <dbReference type="ARBA" id="ARBA00023274"/>
    </source>
</evidence>
<evidence type="ECO:0000256" key="5">
    <source>
        <dbReference type="ARBA" id="ARBA00022980"/>
    </source>
</evidence>
<keyword evidence="5 9" id="KW-0689">Ribosomal protein</keyword>
<keyword evidence="6" id="KW-0687">Ribonucleoprotein</keyword>
<dbReference type="GO" id="GO:0005840">
    <property type="term" value="C:ribosome"/>
    <property type="evidence" value="ECO:0007669"/>
    <property type="project" value="UniProtKB-KW"/>
</dbReference>
<organism evidence="9 10">
    <name type="scientific">Teladorsagia circumcincta</name>
    <name type="common">Brown stomach worm</name>
    <name type="synonym">Ostertagia circumcincta</name>
    <dbReference type="NCBI Taxonomy" id="45464"/>
    <lineage>
        <taxon>Eukaryota</taxon>
        <taxon>Metazoa</taxon>
        <taxon>Ecdysozoa</taxon>
        <taxon>Nematoda</taxon>
        <taxon>Chromadorea</taxon>
        <taxon>Rhabditida</taxon>
        <taxon>Rhabditina</taxon>
        <taxon>Rhabditomorpha</taxon>
        <taxon>Strongyloidea</taxon>
        <taxon>Trichostrongylidae</taxon>
        <taxon>Teladorsagia</taxon>
    </lineage>
</organism>
<dbReference type="GO" id="GO:1990904">
    <property type="term" value="C:ribonucleoprotein complex"/>
    <property type="evidence" value="ECO:0007669"/>
    <property type="project" value="UniProtKB-KW"/>
</dbReference>
<evidence type="ECO:0000256" key="7">
    <source>
        <dbReference type="PROSITE-ProRule" id="PRU00221"/>
    </source>
</evidence>
<dbReference type="InterPro" id="IPR043140">
    <property type="entry name" value="Ribosomal_uS14_sf"/>
</dbReference>
<evidence type="ECO:0000256" key="3">
    <source>
        <dbReference type="ARBA" id="ARBA00022574"/>
    </source>
</evidence>
<dbReference type="PANTHER" id="PTHR14221:SF0">
    <property type="entry name" value="WD REPEAT-CONTAINING PROTEIN 44"/>
    <property type="match status" value="1"/>
</dbReference>
<keyword evidence="10" id="KW-1185">Reference proteome</keyword>
<dbReference type="SUPFAM" id="SSF50978">
    <property type="entry name" value="WD40 repeat-like"/>
    <property type="match status" value="1"/>
</dbReference>
<evidence type="ECO:0000256" key="4">
    <source>
        <dbReference type="ARBA" id="ARBA00022737"/>
    </source>
</evidence>
<feature type="repeat" description="WD" evidence="7">
    <location>
        <begin position="499"/>
        <end position="530"/>
    </location>
</feature>
<dbReference type="OrthoDB" id="1932312at2759"/>
<gene>
    <name evidence="9" type="ORF">TELCIR_11923</name>
</gene>
<sequence>MSEDLEEFEDAVDFEKSCEVGTGVSSFAESSLAASRRDRLTALRRRMREEFGARDLGLTYGVTSDCDTLSVASEATSLHSWHRRVLASSHTMESSLAASRRDRLTALRRRMREEFGARDLGLAYGVTSDCDTLSVASEATSLHSWHRRVLASSHTMVVHPSDSMSTRAGPSYPIPPSTSLSQVYAQPEPIMECDPLTISLSHPSVSPASLPSSSLTSPTGPPPSHPPPPLPPRELTRQAGPFPPPSNKSNSLTRQELDDDGEECARNTAAEGVILQITTKIIGDQSVRSRDGDLEPIASESSSISSPSSEMSRKMKEMKSTKAKTLQEQSVDEAVETIEKEVSVDVAEKPENGDGGDELTVADGASLEISLSSSIDPITRDVERRMSMKRDCPLNSETMGDEVRMERFPSSRSSFDHAKTWARSYGSYATGLFRGAFQRMKSAAHGNASVKVDETSDSEGEQSESGLQSAGHNGSIVRPRKGKKGPFDFENLRVVQELNNEHTGAVWCVRFSVCGRLMATAGQDNIIRVWAARSEINGDEEDSTNLFSAKPFVVFKDDRYFLSGSLDGKLRMWHIPDKKVAVWNEVPAIRDDAAAELFNMPKTAHPRRILNMCMFTARQRGKIKPYRVNRHLFRKLADHSKLSGVQRAMW</sequence>
<dbReference type="Gene3D" id="2.130.10.10">
    <property type="entry name" value="YVTN repeat-like/Quinoprotein amine dehydrogenase"/>
    <property type="match status" value="1"/>
</dbReference>
<evidence type="ECO:0000313" key="9">
    <source>
        <dbReference type="EMBL" id="PIO66367.1"/>
    </source>
</evidence>